<evidence type="ECO:0000259" key="7">
    <source>
        <dbReference type="PROSITE" id="PS50894"/>
    </source>
</evidence>
<dbReference type="InterPro" id="IPR045871">
    <property type="entry name" value="AHP1-5/YPD1"/>
</dbReference>
<dbReference type="Gene3D" id="1.20.120.160">
    <property type="entry name" value="HPT domain"/>
    <property type="match status" value="1"/>
</dbReference>
<dbReference type="PANTHER" id="PTHR28242">
    <property type="entry name" value="PHOSPHORELAY INTERMEDIATE PROTEIN YPD1"/>
    <property type="match status" value="1"/>
</dbReference>
<name>D5A9X4_PICSI</name>
<sequence>MFSFRMDVIRLQQRLIQLTNSLFQEGFLDEQFTQLQQLQDDSNPDFVTEVVVLFFEDSEKLLHNLANALDKEVVDYKKIDAHVHQFKGSSSSVGAQRVKNLCIALRTFCNDNNRAGCIQCLQQLKEEYYLFKDKLQDLFHLEQQILSAGGTLPMME</sequence>
<evidence type="ECO:0000256" key="4">
    <source>
        <dbReference type="ARBA" id="ARBA00023242"/>
    </source>
</evidence>
<dbReference type="FunFam" id="1.20.120.160:FF:000001">
    <property type="entry name" value="Histidine-containing phosphotransfer protein 1"/>
    <property type="match status" value="1"/>
</dbReference>
<proteinExistence type="evidence at transcript level"/>
<feature type="modified residue" description="Phosphohistidine" evidence="5">
    <location>
        <position position="84"/>
    </location>
</feature>
<evidence type="ECO:0000256" key="5">
    <source>
        <dbReference type="PROSITE-ProRule" id="PRU00110"/>
    </source>
</evidence>
<dbReference type="PROSITE" id="PS50894">
    <property type="entry name" value="HPT"/>
    <property type="match status" value="1"/>
</dbReference>
<accession>D5A9X4</accession>
<keyword evidence="3 6" id="KW-0902">Two-component regulatory system</keyword>
<evidence type="ECO:0000313" key="8">
    <source>
        <dbReference type="EMBL" id="ADE76343.1"/>
    </source>
</evidence>
<dbReference type="EMBL" id="BT122997">
    <property type="protein sequence ID" value="ADE76343.1"/>
    <property type="molecule type" value="mRNA"/>
</dbReference>
<keyword evidence="1" id="KW-0963">Cytoplasm</keyword>
<evidence type="ECO:0000256" key="2">
    <source>
        <dbReference type="ARBA" id="ARBA00022864"/>
    </source>
</evidence>
<dbReference type="GO" id="GO:0009736">
    <property type="term" value="P:cytokinin-activated signaling pathway"/>
    <property type="evidence" value="ECO:0007669"/>
    <property type="project" value="UniProtKB-KW"/>
</dbReference>
<dbReference type="GO" id="GO:0005634">
    <property type="term" value="C:nucleus"/>
    <property type="evidence" value="ECO:0007669"/>
    <property type="project" value="UniProtKB-SubCell"/>
</dbReference>
<dbReference type="GO" id="GO:0043424">
    <property type="term" value="F:protein histidine kinase binding"/>
    <property type="evidence" value="ECO:0007669"/>
    <property type="project" value="UniProtKB-UniRule"/>
</dbReference>
<keyword evidence="4" id="KW-0539">Nucleus</keyword>
<comment type="function">
    <text evidence="6">Functions as a two-component phosphorelay mediators between cytokinin sensor histidine kinases and response regulators (B-type ARRs). Plays an important role in propagating cytokinin signal transduction.</text>
</comment>
<keyword evidence="2 6" id="KW-0932">Cytokinin signaling pathway</keyword>
<dbReference type="AlphaFoldDB" id="D5A9X4"/>
<comment type="domain">
    <text evidence="6">Histidine-containing phosphotransfer domain (HPt) contains an active histidine that mediates the phosphotransfer.</text>
</comment>
<dbReference type="InterPro" id="IPR036641">
    <property type="entry name" value="HPT_dom_sf"/>
</dbReference>
<evidence type="ECO:0000256" key="1">
    <source>
        <dbReference type="ARBA" id="ARBA00022490"/>
    </source>
</evidence>
<dbReference type="Pfam" id="PF01627">
    <property type="entry name" value="Hpt"/>
    <property type="match status" value="1"/>
</dbReference>
<dbReference type="GO" id="GO:0000160">
    <property type="term" value="P:phosphorelay signal transduction system"/>
    <property type="evidence" value="ECO:0007669"/>
    <property type="project" value="UniProtKB-UniRule"/>
</dbReference>
<evidence type="ECO:0000256" key="3">
    <source>
        <dbReference type="ARBA" id="ARBA00023012"/>
    </source>
</evidence>
<feature type="domain" description="HPt" evidence="7">
    <location>
        <begin position="43"/>
        <end position="138"/>
    </location>
</feature>
<evidence type="ECO:0000256" key="6">
    <source>
        <dbReference type="RuleBase" id="RU369004"/>
    </source>
</evidence>
<comment type="subcellular location">
    <subcellularLocation>
        <location evidence="6">Cytoplasm</location>
        <location evidence="6">Cytosol</location>
    </subcellularLocation>
    <subcellularLocation>
        <location evidence="6">Nucleus</location>
    </subcellularLocation>
</comment>
<organism evidence="8">
    <name type="scientific">Picea sitchensis</name>
    <name type="common">Sitka spruce</name>
    <name type="synonym">Pinus sitchensis</name>
    <dbReference type="NCBI Taxonomy" id="3332"/>
    <lineage>
        <taxon>Eukaryota</taxon>
        <taxon>Viridiplantae</taxon>
        <taxon>Streptophyta</taxon>
        <taxon>Embryophyta</taxon>
        <taxon>Tracheophyta</taxon>
        <taxon>Spermatophyta</taxon>
        <taxon>Pinopsida</taxon>
        <taxon>Pinidae</taxon>
        <taxon>Conifers I</taxon>
        <taxon>Pinales</taxon>
        <taxon>Pinaceae</taxon>
        <taxon>Picea</taxon>
    </lineage>
</organism>
<dbReference type="CDD" id="cd00088">
    <property type="entry name" value="HPT"/>
    <property type="match status" value="1"/>
</dbReference>
<dbReference type="OMA" id="NICILFR"/>
<reference evidence="8" key="1">
    <citation type="submission" date="2010-04" db="EMBL/GenBank/DDBJ databases">
        <authorList>
            <person name="Reid K.E."/>
            <person name="Liao N."/>
            <person name="Chan S."/>
            <person name="Docking R."/>
            <person name="Taylor G."/>
            <person name="Moore R."/>
            <person name="Mayo M."/>
            <person name="Munro S."/>
            <person name="King J."/>
            <person name="Yanchuk A."/>
            <person name="Holt R."/>
            <person name="Jones S."/>
            <person name="Marra M."/>
            <person name="Ritland C.E."/>
            <person name="Ritland K."/>
            <person name="Bohlmann J."/>
        </authorList>
    </citation>
    <scope>NUCLEOTIDE SEQUENCE</scope>
    <source>
        <tissue evidence="8">Bud</tissue>
    </source>
</reference>
<keyword evidence="5" id="KW-0597">Phosphoprotein</keyword>
<dbReference type="GO" id="GO:0005829">
    <property type="term" value="C:cytosol"/>
    <property type="evidence" value="ECO:0007669"/>
    <property type="project" value="UniProtKB-SubCell"/>
</dbReference>
<dbReference type="PANTHER" id="PTHR28242:SF52">
    <property type="entry name" value="PHOSPHORELAY INTERMEDIATE PROTEIN YPD1"/>
    <property type="match status" value="1"/>
</dbReference>
<dbReference type="GO" id="GO:0009927">
    <property type="term" value="F:histidine phosphotransfer kinase activity"/>
    <property type="evidence" value="ECO:0007669"/>
    <property type="project" value="UniProtKB-UniRule"/>
</dbReference>
<dbReference type="SUPFAM" id="SSF47226">
    <property type="entry name" value="Histidine-containing phosphotransfer domain, HPT domain"/>
    <property type="match status" value="1"/>
</dbReference>
<protein>
    <recommendedName>
        <fullName evidence="6">Histidine-containing phosphotransfer protein</fullName>
    </recommendedName>
</protein>
<dbReference type="InterPro" id="IPR008207">
    <property type="entry name" value="Sig_transdc_His_kin_Hpt_dom"/>
</dbReference>